<dbReference type="AlphaFoldDB" id="A0A409WYH3"/>
<feature type="compositionally biased region" description="Low complexity" evidence="1">
    <location>
        <begin position="499"/>
        <end position="510"/>
    </location>
</feature>
<reference evidence="3 4" key="1">
    <citation type="journal article" date="2018" name="Evol. Lett.">
        <title>Horizontal gene cluster transfer increased hallucinogenic mushroom diversity.</title>
        <authorList>
            <person name="Reynolds H.T."/>
            <person name="Vijayakumar V."/>
            <person name="Gluck-Thaler E."/>
            <person name="Korotkin H.B."/>
            <person name="Matheny P.B."/>
            <person name="Slot J.C."/>
        </authorList>
    </citation>
    <scope>NUCLEOTIDE SEQUENCE [LARGE SCALE GENOMIC DNA]</scope>
    <source>
        <strain evidence="3 4">2629</strain>
    </source>
</reference>
<dbReference type="PROSITE" id="PS00109">
    <property type="entry name" value="PROTEIN_KINASE_TYR"/>
    <property type="match status" value="1"/>
</dbReference>
<dbReference type="InterPro" id="IPR040976">
    <property type="entry name" value="Pkinase_fungal"/>
</dbReference>
<dbReference type="EMBL" id="NHTK01005018">
    <property type="protein sequence ID" value="PPQ83560.1"/>
    <property type="molecule type" value="Genomic_DNA"/>
</dbReference>
<evidence type="ECO:0000313" key="3">
    <source>
        <dbReference type="EMBL" id="PPQ83560.1"/>
    </source>
</evidence>
<proteinExistence type="predicted"/>
<dbReference type="InterPro" id="IPR011009">
    <property type="entry name" value="Kinase-like_dom_sf"/>
</dbReference>
<dbReference type="Pfam" id="PF17667">
    <property type="entry name" value="Pkinase_fungal"/>
    <property type="match status" value="2"/>
</dbReference>
<evidence type="ECO:0000259" key="2">
    <source>
        <dbReference type="Pfam" id="PF17667"/>
    </source>
</evidence>
<feature type="domain" description="Fungal-type protein kinase" evidence="2">
    <location>
        <begin position="20"/>
        <end position="178"/>
    </location>
</feature>
<feature type="domain" description="Fungal-type protein kinase" evidence="2">
    <location>
        <begin position="193"/>
        <end position="326"/>
    </location>
</feature>
<dbReference type="GO" id="GO:0004672">
    <property type="term" value="F:protein kinase activity"/>
    <property type="evidence" value="ECO:0007669"/>
    <property type="project" value="InterPro"/>
</dbReference>
<sequence>MHGMDCFMVHRFCSLFDSSFSQCFIAHPTRIFVYGLCITKTKLCLYRYDRCGILYSDWVNYREKHAHELVRALLIISSPDPAMLGFDETVVINKAGKHVFSMEQDGKLVKLTEVSLEWNCLSLTGRSTTCWKVINEDTKKGFLLKQQFVNIQRTPEHELLEEVKGIKGIVKVHFAQRIGKLMSELRGTIPPNFHDRFLYRMVVEEYGKSIKCVTDVLLLIKAMRDVITGIAQGGLYQQEVLHRDISANNILYAKDPKNLRKDEGYGNLIDFELSINPDRTTSLDGKDFRTGTHAFHSIRVLRSDPKTYHPGYLDDLESFFWVLVWILIRLFYPIDNTDEKRTKDSLKAQQKVLDKFEDLPSMAADWKRGFLAQCSDQFILNFIGSECDLEVVDFVEHLGAFFLQFVRLAEKRLPIPDDANDHYKGVISLFDTAIDNLERAQSAPGLVANLNAASTHAPPPASIQVEAPAIAVTQPQAKKGRSTKVMSEPRRSPRLQAGSSSTSQPTQTSSDDFDRPA</sequence>
<organism evidence="3 4">
    <name type="scientific">Panaeolus cyanescens</name>
    <dbReference type="NCBI Taxonomy" id="181874"/>
    <lineage>
        <taxon>Eukaryota</taxon>
        <taxon>Fungi</taxon>
        <taxon>Dikarya</taxon>
        <taxon>Basidiomycota</taxon>
        <taxon>Agaricomycotina</taxon>
        <taxon>Agaricomycetes</taxon>
        <taxon>Agaricomycetidae</taxon>
        <taxon>Agaricales</taxon>
        <taxon>Agaricineae</taxon>
        <taxon>Galeropsidaceae</taxon>
        <taxon>Panaeolus</taxon>
    </lineage>
</organism>
<dbReference type="PANTHER" id="PTHR38248:SF2">
    <property type="entry name" value="FUNK1 11"/>
    <property type="match status" value="1"/>
</dbReference>
<dbReference type="PANTHER" id="PTHR38248">
    <property type="entry name" value="FUNK1 6"/>
    <property type="match status" value="1"/>
</dbReference>
<feature type="region of interest" description="Disordered" evidence="1">
    <location>
        <begin position="471"/>
        <end position="517"/>
    </location>
</feature>
<gene>
    <name evidence="3" type="ORF">CVT24_004680</name>
</gene>
<accession>A0A409WYH3</accession>
<dbReference type="Gene3D" id="1.10.510.10">
    <property type="entry name" value="Transferase(Phosphotransferase) domain 1"/>
    <property type="match status" value="1"/>
</dbReference>
<keyword evidence="4" id="KW-1185">Reference proteome</keyword>
<name>A0A409WYH3_9AGAR</name>
<dbReference type="OrthoDB" id="5584477at2759"/>
<dbReference type="SUPFAM" id="SSF56112">
    <property type="entry name" value="Protein kinase-like (PK-like)"/>
    <property type="match status" value="1"/>
</dbReference>
<evidence type="ECO:0000313" key="4">
    <source>
        <dbReference type="Proteomes" id="UP000284842"/>
    </source>
</evidence>
<dbReference type="InterPro" id="IPR008266">
    <property type="entry name" value="Tyr_kinase_AS"/>
</dbReference>
<comment type="caution">
    <text evidence="3">The sequence shown here is derived from an EMBL/GenBank/DDBJ whole genome shotgun (WGS) entry which is preliminary data.</text>
</comment>
<dbReference type="InParanoid" id="A0A409WYH3"/>
<evidence type="ECO:0000256" key="1">
    <source>
        <dbReference type="SAM" id="MobiDB-lite"/>
    </source>
</evidence>
<dbReference type="Proteomes" id="UP000284842">
    <property type="component" value="Unassembled WGS sequence"/>
</dbReference>
<protein>
    <recommendedName>
        <fullName evidence="2">Fungal-type protein kinase domain-containing protein</fullName>
    </recommendedName>
</protein>